<accession>A0A0G1B9X7</accession>
<comment type="caution">
    <text evidence="2">The sequence shown here is derived from an EMBL/GenBank/DDBJ whole genome shotgun (WGS) entry which is preliminary data.</text>
</comment>
<keyword evidence="1" id="KW-0472">Membrane</keyword>
<feature type="transmembrane region" description="Helical" evidence="1">
    <location>
        <begin position="53"/>
        <end position="73"/>
    </location>
</feature>
<dbReference type="EMBL" id="LCEJ01000034">
    <property type="protein sequence ID" value="KKS70160.1"/>
    <property type="molecule type" value="Genomic_DNA"/>
</dbReference>
<dbReference type="Proteomes" id="UP000034785">
    <property type="component" value="Unassembled WGS sequence"/>
</dbReference>
<evidence type="ECO:0000256" key="1">
    <source>
        <dbReference type="SAM" id="Phobius"/>
    </source>
</evidence>
<proteinExistence type="predicted"/>
<feature type="transmembrane region" description="Helical" evidence="1">
    <location>
        <begin position="24"/>
        <end position="41"/>
    </location>
</feature>
<name>A0A0G1B9X7_9BACT</name>
<organism evidence="2 3">
    <name type="scientific">Candidatus Daviesbacteria bacterium GW2011_GWA2_42_7</name>
    <dbReference type="NCBI Taxonomy" id="1618425"/>
    <lineage>
        <taxon>Bacteria</taxon>
        <taxon>Candidatus Daviesiibacteriota</taxon>
    </lineage>
</organism>
<evidence type="ECO:0000313" key="2">
    <source>
        <dbReference type="EMBL" id="KKS70160.1"/>
    </source>
</evidence>
<sequence>MLALGYFGLAAAAFKFASGIRWKVFFVLYYLLLYFIFLVLIEPPKEDYNGNMVFMGINIVVLILHLIFTVFLYQNVQKRTSLENARKILGKEIYLMSDEQLHSHIKHRL</sequence>
<reference evidence="2 3" key="1">
    <citation type="journal article" date="2015" name="Nature">
        <title>rRNA introns, odd ribosomes, and small enigmatic genomes across a large radiation of phyla.</title>
        <authorList>
            <person name="Brown C.T."/>
            <person name="Hug L.A."/>
            <person name="Thomas B.C."/>
            <person name="Sharon I."/>
            <person name="Castelle C.J."/>
            <person name="Singh A."/>
            <person name="Wilkins M.J."/>
            <person name="Williams K.H."/>
            <person name="Banfield J.F."/>
        </authorList>
    </citation>
    <scope>NUCLEOTIDE SEQUENCE [LARGE SCALE GENOMIC DNA]</scope>
</reference>
<keyword evidence="1" id="KW-0812">Transmembrane</keyword>
<dbReference type="AlphaFoldDB" id="A0A0G1B9X7"/>
<protein>
    <submittedName>
        <fullName evidence="2">Uncharacterized protein</fullName>
    </submittedName>
</protein>
<keyword evidence="1" id="KW-1133">Transmembrane helix</keyword>
<gene>
    <name evidence="2" type="ORF">UV41_C0034G0007</name>
</gene>
<evidence type="ECO:0000313" key="3">
    <source>
        <dbReference type="Proteomes" id="UP000034785"/>
    </source>
</evidence>